<proteinExistence type="predicted"/>
<dbReference type="AlphaFoldDB" id="A0A1R0WWF9"/>
<name>A0A1R0WWF9_9BACL</name>
<dbReference type="Proteomes" id="UP000187465">
    <property type="component" value="Unassembled WGS sequence"/>
</dbReference>
<dbReference type="GO" id="GO:0046872">
    <property type="term" value="F:metal ion binding"/>
    <property type="evidence" value="ECO:0007669"/>
    <property type="project" value="InterPro"/>
</dbReference>
<gene>
    <name evidence="1" type="ORF">BJP51_30875</name>
</gene>
<accession>A0A1R0WWF9</accession>
<dbReference type="InterPro" id="IPR011249">
    <property type="entry name" value="Metalloenz_LuxS/M16"/>
</dbReference>
<reference evidence="1 2" key="1">
    <citation type="submission" date="2016-10" db="EMBL/GenBank/DDBJ databases">
        <title>Paenibacillus species isolates.</title>
        <authorList>
            <person name="Beno S.M."/>
        </authorList>
    </citation>
    <scope>NUCLEOTIDE SEQUENCE [LARGE SCALE GENOMIC DNA]</scope>
    <source>
        <strain evidence="1 2">FSL H7-0604</strain>
    </source>
</reference>
<protein>
    <submittedName>
        <fullName evidence="1">Uncharacterized protein</fullName>
    </submittedName>
</protein>
<organism evidence="1 2">
    <name type="scientific">Paenibacillus odorifer</name>
    <dbReference type="NCBI Taxonomy" id="189426"/>
    <lineage>
        <taxon>Bacteria</taxon>
        <taxon>Bacillati</taxon>
        <taxon>Bacillota</taxon>
        <taxon>Bacilli</taxon>
        <taxon>Bacillales</taxon>
        <taxon>Paenibacillaceae</taxon>
        <taxon>Paenibacillus</taxon>
    </lineage>
</organism>
<dbReference type="EMBL" id="MKQP01000060">
    <property type="protein sequence ID" value="OMD23017.1"/>
    <property type="molecule type" value="Genomic_DNA"/>
</dbReference>
<sequence length="384" mass="45196">MYSFFILCEAGSEKDGISNNGLAHVLEHFVILAMLKDFFTEKESNLRGQTSYCYCLYSWSNAKYQVGLNLIFEFENYVGRILDNKNEYYDLMLMAIREVEEEILSKHNEVAKINVMIHFLNKDIVSRPIGLLEDVKSLNVDQLFETLSSIYVAGNLRYFIFNHEKNEFVISDLPQKTKRRGCVEKQEFHDKELERIASNLYIDVQIFKLFCNSDKKVALSSTYFSKIFNKEQTILNELYLISICKLLDKAYGVKNNCKFEIIFFSNEDSTRIYYIFELTSSNDIYETPNKITIDVEQIINFMLESVNFHELKEELRINVYSNRFSPISRSECEAEILNKVYFNNFQVIKDYEDFADILRNVTIDKFKGFLYFALGEIDDLIIFE</sequence>
<comment type="caution">
    <text evidence="1">The sequence shown here is derived from an EMBL/GenBank/DDBJ whole genome shotgun (WGS) entry which is preliminary data.</text>
</comment>
<dbReference type="SUPFAM" id="SSF63411">
    <property type="entry name" value="LuxS/MPP-like metallohydrolase"/>
    <property type="match status" value="1"/>
</dbReference>
<evidence type="ECO:0000313" key="1">
    <source>
        <dbReference type="EMBL" id="OMD23017.1"/>
    </source>
</evidence>
<evidence type="ECO:0000313" key="2">
    <source>
        <dbReference type="Proteomes" id="UP000187465"/>
    </source>
</evidence>
<dbReference type="Gene3D" id="3.30.830.10">
    <property type="entry name" value="Metalloenzyme, LuxS/M16 peptidase-like"/>
    <property type="match status" value="1"/>
</dbReference>